<organism evidence="2 3">
    <name type="scientific">Pseudobutyrivibrio xylanivorans</name>
    <dbReference type="NCBI Taxonomy" id="185007"/>
    <lineage>
        <taxon>Bacteria</taxon>
        <taxon>Bacillati</taxon>
        <taxon>Bacillota</taxon>
        <taxon>Clostridia</taxon>
        <taxon>Lachnospirales</taxon>
        <taxon>Lachnospiraceae</taxon>
        <taxon>Pseudobutyrivibrio</taxon>
    </lineage>
</organism>
<feature type="transmembrane region" description="Helical" evidence="1">
    <location>
        <begin position="92"/>
        <end position="114"/>
    </location>
</feature>
<keyword evidence="1" id="KW-0812">Transmembrane</keyword>
<name>A0A1G5RZ83_PSEXY</name>
<dbReference type="Gene3D" id="1.20.1250.20">
    <property type="entry name" value="MFS general substrate transporter like domains"/>
    <property type="match status" value="1"/>
</dbReference>
<dbReference type="InterPro" id="IPR001927">
    <property type="entry name" value="Na/Gal_symport"/>
</dbReference>
<feature type="transmembrane region" description="Helical" evidence="1">
    <location>
        <begin position="429"/>
        <end position="448"/>
    </location>
</feature>
<dbReference type="PANTHER" id="PTHR11328:SF24">
    <property type="entry name" value="MAJOR FACILITATOR SUPERFAMILY (MFS) PROFILE DOMAIN-CONTAINING PROTEIN"/>
    <property type="match status" value="1"/>
</dbReference>
<evidence type="ECO:0000256" key="1">
    <source>
        <dbReference type="SAM" id="Phobius"/>
    </source>
</evidence>
<dbReference type="GO" id="GO:0006814">
    <property type="term" value="P:sodium ion transport"/>
    <property type="evidence" value="ECO:0007669"/>
    <property type="project" value="InterPro"/>
</dbReference>
<dbReference type="RefSeq" id="WP_090162856.1">
    <property type="nucleotide sequence ID" value="NZ_FMWK01000008.1"/>
</dbReference>
<keyword evidence="1" id="KW-0472">Membrane</keyword>
<feature type="transmembrane region" description="Helical" evidence="1">
    <location>
        <begin position="164"/>
        <end position="185"/>
    </location>
</feature>
<accession>A0A1G5RZ83</accession>
<feature type="transmembrane region" description="Helical" evidence="1">
    <location>
        <begin position="191"/>
        <end position="212"/>
    </location>
</feature>
<dbReference type="Pfam" id="PF13347">
    <property type="entry name" value="MFS_2"/>
    <property type="match status" value="1"/>
</dbReference>
<reference evidence="2 3" key="1">
    <citation type="submission" date="2016-10" db="EMBL/GenBank/DDBJ databases">
        <authorList>
            <person name="de Groot N.N."/>
        </authorList>
    </citation>
    <scope>NUCLEOTIDE SEQUENCE [LARGE SCALE GENOMIC DNA]</scope>
    <source>
        <strain evidence="2 3">DSM 10317</strain>
    </source>
</reference>
<feature type="transmembrane region" description="Helical" evidence="1">
    <location>
        <begin position="27"/>
        <end position="46"/>
    </location>
</feature>
<dbReference type="PANTHER" id="PTHR11328">
    <property type="entry name" value="MAJOR FACILITATOR SUPERFAMILY DOMAIN-CONTAINING PROTEIN"/>
    <property type="match status" value="1"/>
</dbReference>
<proteinExistence type="predicted"/>
<keyword evidence="1" id="KW-1133">Transmembrane helix</keyword>
<dbReference type="InterPro" id="IPR039672">
    <property type="entry name" value="MFS_2"/>
</dbReference>
<protein>
    <submittedName>
        <fullName evidence="2">Glycoside/pentoside/hexuronide:cation symporter, GPH family</fullName>
    </submittedName>
</protein>
<feature type="transmembrane region" description="Helical" evidence="1">
    <location>
        <begin position="251"/>
        <end position="276"/>
    </location>
</feature>
<dbReference type="AlphaFoldDB" id="A0A1G5RZ83"/>
<feature type="transmembrane region" description="Helical" evidence="1">
    <location>
        <begin position="288"/>
        <end position="305"/>
    </location>
</feature>
<sequence>MSKKPLGKDHDGVQKVMRTGDYFADSLGMFALNAMSGLVAQIAYFYTDKVGVAAATVTAVLMICKVIDAFTDIIMGNIIDHTKPGKEKYRPWLLKMAIPAAVVIVALFTVPANASEGLKLAYMLITNILLTAIVYTAIAIPYSSLMVVRTNSQQERGIMGTWRAAAGYVSGMIIAIGIIPITNALGGNQSAWVKFGFGFALMVILTLLICYARSKETAVESGKEADVTIVEDDEEAVPFKEAIGNLFRNKYWVMILVMGFLSQLSYGITSGAGAYYCKWIYGDDNLTAILGGVGLIPTVIGFALIGPMIKKLGVTNSLKVSFFIGMVTTALRIINPTNFVYNTALGCFATFANIPMMCLLGVMTAMTIDYNEYKYGKRIVATSQAASSFGGKIGSGVGSSVIVFCLALANYDGFATVLTPAVRQAIYTFSIYIPLALFIIMFVITLKFDLEEKLPEYRQEIEKRKRA</sequence>
<feature type="transmembrane region" description="Helical" evidence="1">
    <location>
        <begin position="340"/>
        <end position="368"/>
    </location>
</feature>
<dbReference type="Proteomes" id="UP000199428">
    <property type="component" value="Unassembled WGS sequence"/>
</dbReference>
<evidence type="ECO:0000313" key="2">
    <source>
        <dbReference type="EMBL" id="SCZ79424.1"/>
    </source>
</evidence>
<gene>
    <name evidence="2" type="ORF">SAMN02910350_01789</name>
</gene>
<dbReference type="GO" id="GO:0015293">
    <property type="term" value="F:symporter activity"/>
    <property type="evidence" value="ECO:0007669"/>
    <property type="project" value="InterPro"/>
</dbReference>
<dbReference type="GO" id="GO:0005886">
    <property type="term" value="C:plasma membrane"/>
    <property type="evidence" value="ECO:0007669"/>
    <property type="project" value="TreeGrafter"/>
</dbReference>
<dbReference type="InterPro" id="IPR036259">
    <property type="entry name" value="MFS_trans_sf"/>
</dbReference>
<feature type="transmembrane region" description="Helical" evidence="1">
    <location>
        <begin position="317"/>
        <end position="334"/>
    </location>
</feature>
<dbReference type="NCBIfam" id="TIGR00792">
    <property type="entry name" value="gph"/>
    <property type="match status" value="1"/>
</dbReference>
<dbReference type="SUPFAM" id="SSF103473">
    <property type="entry name" value="MFS general substrate transporter"/>
    <property type="match status" value="1"/>
</dbReference>
<feature type="transmembrane region" description="Helical" evidence="1">
    <location>
        <begin position="52"/>
        <end position="71"/>
    </location>
</feature>
<evidence type="ECO:0000313" key="3">
    <source>
        <dbReference type="Proteomes" id="UP000199428"/>
    </source>
</evidence>
<dbReference type="GO" id="GO:0008643">
    <property type="term" value="P:carbohydrate transport"/>
    <property type="evidence" value="ECO:0007669"/>
    <property type="project" value="InterPro"/>
</dbReference>
<feature type="transmembrane region" description="Helical" evidence="1">
    <location>
        <begin position="389"/>
        <end position="409"/>
    </location>
</feature>
<dbReference type="EMBL" id="FMWK01000008">
    <property type="protein sequence ID" value="SCZ79424.1"/>
    <property type="molecule type" value="Genomic_DNA"/>
</dbReference>
<feature type="transmembrane region" description="Helical" evidence="1">
    <location>
        <begin position="120"/>
        <end position="143"/>
    </location>
</feature>